<comment type="caution">
    <text evidence="3">The sequence shown here is derived from an EMBL/GenBank/DDBJ whole genome shotgun (WGS) entry which is preliminary data.</text>
</comment>
<evidence type="ECO:0000313" key="4">
    <source>
        <dbReference type="Proteomes" id="UP000789595"/>
    </source>
</evidence>
<reference evidence="3" key="1">
    <citation type="submission" date="2021-11" db="EMBL/GenBank/DDBJ databases">
        <authorList>
            <consortium name="Genoscope - CEA"/>
            <person name="William W."/>
        </authorList>
    </citation>
    <scope>NUCLEOTIDE SEQUENCE</scope>
</reference>
<proteinExistence type="predicted"/>
<protein>
    <submittedName>
        <fullName evidence="3">Uncharacterized protein</fullName>
    </submittedName>
</protein>
<keyword evidence="2" id="KW-0732">Signal</keyword>
<evidence type="ECO:0000313" key="3">
    <source>
        <dbReference type="EMBL" id="CAH0376864.1"/>
    </source>
</evidence>
<feature type="signal peptide" evidence="2">
    <location>
        <begin position="1"/>
        <end position="15"/>
    </location>
</feature>
<dbReference type="AlphaFoldDB" id="A0A8J2SUY7"/>
<dbReference type="EMBL" id="CAKKNE010000005">
    <property type="protein sequence ID" value="CAH0376864.1"/>
    <property type="molecule type" value="Genomic_DNA"/>
</dbReference>
<gene>
    <name evidence="3" type="ORF">PECAL_5P14580</name>
</gene>
<evidence type="ECO:0000256" key="2">
    <source>
        <dbReference type="SAM" id="SignalP"/>
    </source>
</evidence>
<dbReference type="Proteomes" id="UP000789595">
    <property type="component" value="Unassembled WGS sequence"/>
</dbReference>
<feature type="compositionally biased region" description="Basic and acidic residues" evidence="1">
    <location>
        <begin position="94"/>
        <end position="105"/>
    </location>
</feature>
<evidence type="ECO:0000256" key="1">
    <source>
        <dbReference type="SAM" id="MobiDB-lite"/>
    </source>
</evidence>
<accession>A0A8J2SUY7</accession>
<feature type="chain" id="PRO_5035295437" evidence="2">
    <location>
        <begin position="16"/>
        <end position="903"/>
    </location>
</feature>
<keyword evidence="4" id="KW-1185">Reference proteome</keyword>
<organism evidence="3 4">
    <name type="scientific">Pelagomonas calceolata</name>
    <dbReference type="NCBI Taxonomy" id="35677"/>
    <lineage>
        <taxon>Eukaryota</taxon>
        <taxon>Sar</taxon>
        <taxon>Stramenopiles</taxon>
        <taxon>Ochrophyta</taxon>
        <taxon>Pelagophyceae</taxon>
        <taxon>Pelagomonadales</taxon>
        <taxon>Pelagomonadaceae</taxon>
        <taxon>Pelagomonas</taxon>
    </lineage>
</organism>
<sequence length="903" mass="98947">MIGWSILLAAALAAASDTDDACAVEQRRGAAAIRAVRHGRVADRAEARVGSKVVTAYKKRRPPIGRDGELLCHALYDLEVKVCGGASTSIKAHAPERQCPREGQRGRRRGANGPENPRVLPTTHVDGFVVLYTDWSERNGTYERSKFIAHGTINGDGPSLSTPSIVDAPYGDWAPFLYDDVLYAHTYLDYLGDAVTSRLGDLHSYNCPGAGKALRKALGGATPLFDSVRIEPGSNAILVNNEYVAIGKTVRHLGHEVQLKALFAYAFSPKPPFCITKTSPEFHAPVPHASSSEAFDALIPRRSDPGKHREGVQTPFSLIVVDDGLRLAFTRKHSAYSLVLNTSTLFKDSRRLKYGGKSTIAQYLKAVYPAMIEQDNTKLVNLYESLDYFYRGPALPYIPKGVYYSANDATTDIVPTQKAIERAQQGEEHGVLYGSYIRWKAMLRRVSQKEEDLKSSWGARLGPAPSWTHASAAVKYPLYPLGLSTTQGAVLGRPDNPLDGRWDVPTRRKKFTHLKTGEYVEIEQYGGPDWVLSEFPITSRGIAGLFCNVWKGTGLGLKVVAPFVSRSKGAAVADLLREVGRRQDLTGGEDYVSALAALSGVGSPDIERRRLDDQRTLGVGHWVKSLFKQQKTPRSHEDRAVHLAVGFLALPIPCATSWDAIDARWRRWRESAVDATEAAFAPPSGRWRAKRPVSELFDELALRKEAPGNASLAALHWIYGLCSKSPYYSGPANKRCAAERRRGNDGEACKRRWLAWDNLLMVLSCAIGSKTLILDASPNDNGLFHEELIDYDVPGAWATIDDGKSLNPLSECLAPFDDGRAAPSRQDVLEHWRATHKFGRVDPLKGTAAPCDLIGSDGTQLGEHNGGGYLACKDSLSESHALCVRDRERTKRAAGSRRAPGCG</sequence>
<dbReference type="OrthoDB" id="10615565at2759"/>
<feature type="region of interest" description="Disordered" evidence="1">
    <location>
        <begin position="94"/>
        <end position="119"/>
    </location>
</feature>
<name>A0A8J2SUY7_9STRA</name>